<feature type="transmembrane region" description="Helical" evidence="1">
    <location>
        <begin position="143"/>
        <end position="161"/>
    </location>
</feature>
<evidence type="ECO:0000256" key="1">
    <source>
        <dbReference type="SAM" id="Phobius"/>
    </source>
</evidence>
<keyword evidence="1" id="KW-0812">Transmembrane</keyword>
<evidence type="ECO:0000313" key="2">
    <source>
        <dbReference type="EMBL" id="AIF22545.1"/>
    </source>
</evidence>
<proteinExistence type="predicted"/>
<keyword evidence="1" id="KW-0472">Membrane</keyword>
<name>A0A075I415_9EURY</name>
<feature type="transmembrane region" description="Helical" evidence="1">
    <location>
        <begin position="110"/>
        <end position="131"/>
    </location>
</feature>
<protein>
    <submittedName>
        <fullName evidence="2">Uncharacterized protein</fullName>
    </submittedName>
</protein>
<organism evidence="2">
    <name type="scientific">uncultured marine group II/III euryarchaeote SAT1000_09_G02</name>
    <dbReference type="NCBI Taxonomy" id="1456557"/>
    <lineage>
        <taxon>Archaea</taxon>
        <taxon>Methanobacteriati</taxon>
        <taxon>Methanobacteriota</taxon>
        <taxon>environmental samples</taxon>
    </lineage>
</organism>
<dbReference type="AlphaFoldDB" id="A0A075I415"/>
<reference evidence="2" key="1">
    <citation type="journal article" date="2014" name="Genome Biol. Evol.">
        <title>Pangenome evidence for extensive interdomain horizontal transfer affecting lineage core and shell genes in uncultured planktonic thaumarchaeota and euryarchaeota.</title>
        <authorList>
            <person name="Deschamps P."/>
            <person name="Zivanovic Y."/>
            <person name="Moreira D."/>
            <person name="Rodriguez-Valera F."/>
            <person name="Lopez-Garcia P."/>
        </authorList>
    </citation>
    <scope>NUCLEOTIDE SEQUENCE</scope>
</reference>
<accession>A0A075I415</accession>
<dbReference type="EMBL" id="KF901212">
    <property type="protein sequence ID" value="AIF22545.1"/>
    <property type="molecule type" value="Genomic_DNA"/>
</dbReference>
<sequence>MLLSNEYNIASESEWALAFKQGLISGNNEVEELTDRIRGSYWSKFCDGRPFLEDDWLMKSSRSWNSGTPSMNHLSRGQNSEYLRIVKRPKDHIFSPDSPQLPRSSDKYKLLSEEFFIAFVVGIAPSFLWAYFNASDGYISEGWLNLVFGGLFIGVFTVIFWRPKTTSWRVGTNCGKMKPV</sequence>
<keyword evidence="1" id="KW-1133">Transmembrane helix</keyword>